<dbReference type="STRING" id="988480.A0A075B4H6"/>
<dbReference type="PANTHER" id="PTHR11905:SF159">
    <property type="entry name" value="ADAM METALLOPROTEASE"/>
    <property type="match status" value="1"/>
</dbReference>
<dbReference type="Proteomes" id="UP000030755">
    <property type="component" value="Unassembled WGS sequence"/>
</dbReference>
<dbReference type="Pfam" id="PF13688">
    <property type="entry name" value="Reprolysin_5"/>
    <property type="match status" value="1"/>
</dbReference>
<keyword evidence="2" id="KW-0812">Transmembrane</keyword>
<evidence type="ECO:0000256" key="1">
    <source>
        <dbReference type="PROSITE-ProRule" id="PRU00276"/>
    </source>
</evidence>
<dbReference type="InterPro" id="IPR006586">
    <property type="entry name" value="ADAM_Cys-rich"/>
</dbReference>
<name>A0A075B4H6_ROZAC</name>
<organism evidence="4 5">
    <name type="scientific">Rozella allomycis (strain CSF55)</name>
    <dbReference type="NCBI Taxonomy" id="988480"/>
    <lineage>
        <taxon>Eukaryota</taxon>
        <taxon>Fungi</taxon>
        <taxon>Fungi incertae sedis</taxon>
        <taxon>Cryptomycota</taxon>
        <taxon>Cryptomycota incertae sedis</taxon>
        <taxon>Rozella</taxon>
    </lineage>
</organism>
<accession>A0A075B4H6</accession>
<dbReference type="InterPro" id="IPR001590">
    <property type="entry name" value="Peptidase_M12B"/>
</dbReference>
<dbReference type="Gene3D" id="4.10.70.10">
    <property type="entry name" value="Disintegrin domain"/>
    <property type="match status" value="1"/>
</dbReference>
<keyword evidence="2" id="KW-1133">Transmembrane helix</keyword>
<feature type="binding site" evidence="1">
    <location>
        <position position="163"/>
    </location>
    <ligand>
        <name>Zn(2+)</name>
        <dbReference type="ChEBI" id="CHEBI:29105"/>
        <note>catalytic</note>
    </ligand>
</feature>
<gene>
    <name evidence="4" type="ORF">O9G_002228</name>
</gene>
<comment type="caution">
    <text evidence="1">Lacks conserved residue(s) required for the propagation of feature annotation.</text>
</comment>
<dbReference type="EMBL" id="KE560636">
    <property type="protein sequence ID" value="EPZ36162.1"/>
    <property type="molecule type" value="Genomic_DNA"/>
</dbReference>
<evidence type="ECO:0000313" key="5">
    <source>
        <dbReference type="Proteomes" id="UP000030755"/>
    </source>
</evidence>
<feature type="binding site" evidence="1">
    <location>
        <position position="157"/>
    </location>
    <ligand>
        <name>Zn(2+)</name>
        <dbReference type="ChEBI" id="CHEBI:29105"/>
        <note>catalytic</note>
    </ligand>
</feature>
<dbReference type="GO" id="GO:0004222">
    <property type="term" value="F:metalloendopeptidase activity"/>
    <property type="evidence" value="ECO:0007669"/>
    <property type="project" value="InterPro"/>
</dbReference>
<dbReference type="HOGENOM" id="CLU_634846_0_0_1"/>
<evidence type="ECO:0000256" key="2">
    <source>
        <dbReference type="SAM" id="Phobius"/>
    </source>
</evidence>
<dbReference type="PROSITE" id="PS50215">
    <property type="entry name" value="ADAM_MEPRO"/>
    <property type="match status" value="1"/>
</dbReference>
<sequence>MVNLYLRAGIAADCSYVTKRGGFDPALQHLISTWTKVSDLYEKTFNVAISIIDIAIMTECNQGKNMTWNRECSSSYSMLERLSDFSMWRGYNRGKEAGLWHLLTACSSMPAIGLSWGGTLCMSSTYQNSEGLYVSGTGVSSVAFADEFQVVAHEIGHNFGSIHDCTNECRCTNTTCSQCCPCSGLNNACSCNAQYLMNPTNGAKSTKFSQCTKNQQSWAPVPYSRLKEVFVEMELGKVQKNAIVDQKLNVRIMHVVNMVANYATTRNAVIQMTSVAKINRICRPKRNSCDIEEYCEGFSEKCPIDKFVQDGSTCLDDNHYCASGICTNRDEQCKDIITGGKKFFTKACSFRQNCQMACQHVDDPNVCIPFNLMFLDGTKCDYGSGICYGGRCNSLNHSTVSLFNERLFYTVAIIASLCLIAAIGLLIYSHVT</sequence>
<feature type="transmembrane region" description="Helical" evidence="2">
    <location>
        <begin position="407"/>
        <end position="428"/>
    </location>
</feature>
<dbReference type="OMA" id="HERESFP"/>
<protein>
    <submittedName>
        <fullName evidence="4">Metallo-peptidase family M84 domain-containing protein</fullName>
    </submittedName>
</protein>
<proteinExistence type="predicted"/>
<feature type="binding site" evidence="1">
    <location>
        <position position="153"/>
    </location>
    <ligand>
        <name>Zn(2+)</name>
        <dbReference type="ChEBI" id="CHEBI:29105"/>
        <note>catalytic</note>
    </ligand>
</feature>
<dbReference type="AlphaFoldDB" id="A0A075B4H6"/>
<dbReference type="OrthoDB" id="5951731at2759"/>
<dbReference type="InterPro" id="IPR036436">
    <property type="entry name" value="Disintegrin_dom_sf"/>
</dbReference>
<feature type="domain" description="Peptidase M12B" evidence="3">
    <location>
        <begin position="4"/>
        <end position="215"/>
    </location>
</feature>
<keyword evidence="5" id="KW-1185">Reference proteome</keyword>
<evidence type="ECO:0000313" key="4">
    <source>
        <dbReference type="EMBL" id="EPZ36162.1"/>
    </source>
</evidence>
<dbReference type="PANTHER" id="PTHR11905">
    <property type="entry name" value="ADAM A DISINTEGRIN AND METALLOPROTEASE DOMAIN"/>
    <property type="match status" value="1"/>
</dbReference>
<dbReference type="GO" id="GO:0046872">
    <property type="term" value="F:metal ion binding"/>
    <property type="evidence" value="ECO:0007669"/>
    <property type="project" value="UniProtKB-KW"/>
</dbReference>
<evidence type="ECO:0000259" key="3">
    <source>
        <dbReference type="PROSITE" id="PS50215"/>
    </source>
</evidence>
<keyword evidence="2" id="KW-0472">Membrane</keyword>
<dbReference type="InterPro" id="IPR024079">
    <property type="entry name" value="MetalloPept_cat_dom_sf"/>
</dbReference>
<dbReference type="GO" id="GO:0006508">
    <property type="term" value="P:proteolysis"/>
    <property type="evidence" value="ECO:0007669"/>
    <property type="project" value="InterPro"/>
</dbReference>
<dbReference type="Gene3D" id="3.40.390.10">
    <property type="entry name" value="Collagenase (Catalytic Domain)"/>
    <property type="match status" value="1"/>
</dbReference>
<keyword evidence="1" id="KW-0479">Metal-binding</keyword>
<keyword evidence="1" id="KW-0862">Zinc</keyword>
<reference evidence="4 5" key="1">
    <citation type="journal article" date="2013" name="Curr. Biol.">
        <title>Shared signatures of parasitism and phylogenomics unite Cryptomycota and microsporidia.</title>
        <authorList>
            <person name="James T.Y."/>
            <person name="Pelin A."/>
            <person name="Bonen L."/>
            <person name="Ahrendt S."/>
            <person name="Sain D."/>
            <person name="Corradi N."/>
            <person name="Stajich J.E."/>
        </authorList>
    </citation>
    <scope>NUCLEOTIDE SEQUENCE [LARGE SCALE GENOMIC DNA]</scope>
    <source>
        <strain evidence="4 5">CSF55</strain>
    </source>
</reference>
<dbReference type="SUPFAM" id="SSF57552">
    <property type="entry name" value="Blood coagulation inhibitor (disintegrin)"/>
    <property type="match status" value="1"/>
</dbReference>
<dbReference type="SUPFAM" id="SSF55486">
    <property type="entry name" value="Metalloproteases ('zincins'), catalytic domain"/>
    <property type="match status" value="1"/>
</dbReference>
<dbReference type="SMART" id="SM00608">
    <property type="entry name" value="ACR"/>
    <property type="match status" value="1"/>
</dbReference>
<feature type="active site" evidence="1">
    <location>
        <position position="154"/>
    </location>
</feature>